<reference evidence="9" key="3">
    <citation type="submission" date="2025-09" db="UniProtKB">
        <authorList>
            <consortium name="Ensembl"/>
        </authorList>
    </citation>
    <scope>IDENTIFICATION</scope>
</reference>
<dbReference type="PANTHER" id="PTHR17271">
    <property type="entry name" value="PLECKSTRIN HOMOLOGY PH DOMAIN-CONTAINING PROTEIN"/>
    <property type="match status" value="1"/>
</dbReference>
<protein>
    <submittedName>
        <fullName evidence="9">TRIO and F-actin binding protein b</fullName>
    </submittedName>
</protein>
<dbReference type="STRING" id="62062.ENSHHUP00000062722"/>
<dbReference type="SMART" id="SM00233">
    <property type="entry name" value="PH"/>
    <property type="match status" value="1"/>
</dbReference>
<feature type="compositionally biased region" description="Polar residues" evidence="7">
    <location>
        <begin position="101"/>
        <end position="115"/>
    </location>
</feature>
<dbReference type="CDD" id="cd13275">
    <property type="entry name" value="PH_M-RIP"/>
    <property type="match status" value="1"/>
</dbReference>
<name>A0A4W5PH22_9TELE</name>
<evidence type="ECO:0000256" key="6">
    <source>
        <dbReference type="ARBA" id="ARBA00023212"/>
    </source>
</evidence>
<evidence type="ECO:0000259" key="8">
    <source>
        <dbReference type="PROSITE" id="PS50003"/>
    </source>
</evidence>
<accession>A0A4W5PH22</accession>
<keyword evidence="10" id="KW-1185">Reference proteome</keyword>
<dbReference type="Pfam" id="PF00169">
    <property type="entry name" value="PH"/>
    <property type="match status" value="1"/>
</dbReference>
<dbReference type="Gene3D" id="2.30.29.30">
    <property type="entry name" value="Pleckstrin-homology domain (PH domain)/Phosphotyrosine-binding domain (PTB)"/>
    <property type="match status" value="1"/>
</dbReference>
<evidence type="ECO:0000256" key="7">
    <source>
        <dbReference type="SAM" id="MobiDB-lite"/>
    </source>
</evidence>
<dbReference type="GO" id="GO:0015629">
    <property type="term" value="C:actin cytoskeleton"/>
    <property type="evidence" value="ECO:0007669"/>
    <property type="project" value="TreeGrafter"/>
</dbReference>
<keyword evidence="6" id="KW-0206">Cytoskeleton</keyword>
<dbReference type="GO" id="GO:1900026">
    <property type="term" value="P:positive regulation of substrate adhesion-dependent cell spreading"/>
    <property type="evidence" value="ECO:0007669"/>
    <property type="project" value="TreeGrafter"/>
</dbReference>
<dbReference type="Ensembl" id="ENSHHUT00000064841.1">
    <property type="protein sequence ID" value="ENSHHUP00000062722.1"/>
    <property type="gene ID" value="ENSHHUG00000037063.1"/>
</dbReference>
<comment type="subcellular location">
    <subcellularLocation>
        <location evidence="1">Cytoplasm</location>
        <location evidence="1">Cytoskeleton</location>
    </subcellularLocation>
</comment>
<proteinExistence type="predicted"/>
<dbReference type="InterPro" id="IPR039597">
    <property type="entry name" value="M-RIP_PH"/>
</dbReference>
<dbReference type="PROSITE" id="PS50003">
    <property type="entry name" value="PH_DOMAIN"/>
    <property type="match status" value="1"/>
</dbReference>
<keyword evidence="3" id="KW-0597">Phosphoprotein</keyword>
<dbReference type="Proteomes" id="UP000314982">
    <property type="component" value="Unassembled WGS sequence"/>
</dbReference>
<feature type="domain" description="PH" evidence="8">
    <location>
        <begin position="6"/>
        <end position="102"/>
    </location>
</feature>
<dbReference type="AlphaFoldDB" id="A0A4W5PH22"/>
<dbReference type="GeneTree" id="ENSGT00940000157340"/>
<evidence type="ECO:0000256" key="1">
    <source>
        <dbReference type="ARBA" id="ARBA00004245"/>
    </source>
</evidence>
<evidence type="ECO:0000313" key="9">
    <source>
        <dbReference type="Ensembl" id="ENSHHUP00000062722.1"/>
    </source>
</evidence>
<dbReference type="FunFam" id="2.30.29.30:FF:000133">
    <property type="entry name" value="myosin phosphatase Rho-interacting protein isoform X1"/>
    <property type="match status" value="1"/>
</dbReference>
<dbReference type="GO" id="GO:0051015">
    <property type="term" value="F:actin filament binding"/>
    <property type="evidence" value="ECO:0007669"/>
    <property type="project" value="TreeGrafter"/>
</dbReference>
<feature type="region of interest" description="Disordered" evidence="7">
    <location>
        <begin position="100"/>
        <end position="214"/>
    </location>
</feature>
<evidence type="ECO:0000313" key="10">
    <source>
        <dbReference type="Proteomes" id="UP000314982"/>
    </source>
</evidence>
<dbReference type="InterPro" id="IPR001849">
    <property type="entry name" value="PH_domain"/>
</dbReference>
<evidence type="ECO:0000256" key="5">
    <source>
        <dbReference type="ARBA" id="ARBA00023203"/>
    </source>
</evidence>
<organism evidence="9 10">
    <name type="scientific">Hucho hucho</name>
    <name type="common">huchen</name>
    <dbReference type="NCBI Taxonomy" id="62062"/>
    <lineage>
        <taxon>Eukaryota</taxon>
        <taxon>Metazoa</taxon>
        <taxon>Chordata</taxon>
        <taxon>Craniata</taxon>
        <taxon>Vertebrata</taxon>
        <taxon>Euteleostomi</taxon>
        <taxon>Actinopterygii</taxon>
        <taxon>Neopterygii</taxon>
        <taxon>Teleostei</taxon>
        <taxon>Protacanthopterygii</taxon>
        <taxon>Salmoniformes</taxon>
        <taxon>Salmonidae</taxon>
        <taxon>Salmoninae</taxon>
        <taxon>Hucho</taxon>
    </lineage>
</organism>
<reference evidence="10" key="1">
    <citation type="submission" date="2018-06" db="EMBL/GenBank/DDBJ databases">
        <title>Genome assembly of Danube salmon.</title>
        <authorList>
            <person name="Macqueen D.J."/>
            <person name="Gundappa M.K."/>
        </authorList>
    </citation>
    <scope>NUCLEOTIDE SEQUENCE [LARGE SCALE GENOMIC DNA]</scope>
</reference>
<dbReference type="InterPro" id="IPR011993">
    <property type="entry name" value="PH-like_dom_sf"/>
</dbReference>
<evidence type="ECO:0000256" key="2">
    <source>
        <dbReference type="ARBA" id="ARBA00022490"/>
    </source>
</evidence>
<sequence>MTPDLLNFKKGWMSKLDENGEWKKHWFVLTDAGLRYYRDSGAEEKDDLDGEIDLKSCVKVSEFDVEKNYGFQIQTREAVVTLSAMTAGIRRNWIEVLRKSVQPSSSPDLTQLPDSSSDKENSRSLASTRRPPSRHGDAGSEITTSTVRRFDCVELSPVPVPSSPLPATQREAGEGQGREHPQWQEERSRDVTSSTWEQVLSRKGPGVGSDPRIRSEEEIEKKWAEFERLPLKEMRSLLPMGSRSSHPANEALQREVVRGDVFQFANTINKCKFTLHLDDSSTDEVELFNTRLALLCMRDGNQALCSNTDPVSLQNTKKEGVIGA</sequence>
<keyword evidence="4" id="KW-0175">Coiled coil</keyword>
<keyword evidence="2" id="KW-0963">Cytoplasm</keyword>
<feature type="compositionally biased region" description="Basic and acidic residues" evidence="7">
    <location>
        <begin position="171"/>
        <end position="190"/>
    </location>
</feature>
<dbReference type="PANTHER" id="PTHR17271:SF10">
    <property type="entry name" value="TRIO AND F-ACTIN-BINDING PROTEIN"/>
    <property type="match status" value="1"/>
</dbReference>
<reference evidence="9" key="2">
    <citation type="submission" date="2025-08" db="UniProtKB">
        <authorList>
            <consortium name="Ensembl"/>
        </authorList>
    </citation>
    <scope>IDENTIFICATION</scope>
</reference>
<dbReference type="InterPro" id="IPR052223">
    <property type="entry name" value="Actin_Cytoskeleton_Reg"/>
</dbReference>
<evidence type="ECO:0000256" key="3">
    <source>
        <dbReference type="ARBA" id="ARBA00022553"/>
    </source>
</evidence>
<evidence type="ECO:0000256" key="4">
    <source>
        <dbReference type="ARBA" id="ARBA00023054"/>
    </source>
</evidence>
<keyword evidence="5" id="KW-0009">Actin-binding</keyword>
<dbReference type="SUPFAM" id="SSF50729">
    <property type="entry name" value="PH domain-like"/>
    <property type="match status" value="1"/>
</dbReference>